<keyword evidence="6" id="KW-1133">Transmembrane helix</keyword>
<keyword evidence="4" id="KW-0862">Zinc</keyword>
<keyword evidence="5 6" id="KW-0472">Membrane</keyword>
<evidence type="ECO:0000313" key="8">
    <source>
        <dbReference type="EMBL" id="PNH06760.1"/>
    </source>
</evidence>
<keyword evidence="9" id="KW-1185">Reference proteome</keyword>
<dbReference type="InterPro" id="IPR006629">
    <property type="entry name" value="LITAF"/>
</dbReference>
<evidence type="ECO:0000259" key="7">
    <source>
        <dbReference type="PROSITE" id="PS51837"/>
    </source>
</evidence>
<comment type="subcellular location">
    <subcellularLocation>
        <location evidence="1">Membrane</location>
        <topology evidence="1">Peripheral membrane protein</topology>
    </subcellularLocation>
</comment>
<dbReference type="PANTHER" id="PTHR23292:SF6">
    <property type="entry name" value="FI16602P1-RELATED"/>
    <property type="match status" value="1"/>
</dbReference>
<dbReference type="GO" id="GO:0008270">
    <property type="term" value="F:zinc ion binding"/>
    <property type="evidence" value="ECO:0007669"/>
    <property type="project" value="TreeGrafter"/>
</dbReference>
<comment type="similarity">
    <text evidence="2">Belongs to the CDIP1/LITAF family.</text>
</comment>
<dbReference type="PANTHER" id="PTHR23292">
    <property type="entry name" value="LIPOPOLYSACCHARIDE-INDUCED TUMOR NECROSIS FACTOR-ALPHA FACTOR"/>
    <property type="match status" value="1"/>
</dbReference>
<feature type="domain" description="LITAF" evidence="7">
    <location>
        <begin position="29"/>
        <end position="115"/>
    </location>
</feature>
<keyword evidence="6" id="KW-0812">Transmembrane</keyword>
<evidence type="ECO:0000313" key="9">
    <source>
        <dbReference type="Proteomes" id="UP000236333"/>
    </source>
</evidence>
<dbReference type="InterPro" id="IPR037519">
    <property type="entry name" value="LITAF_fam"/>
</dbReference>
<sequence>MVMQQQQQPGMIYGGQQMPPGTMMMMVPVQAPQGPPPLPVYWPPHPTTVHCPTCNTMVNTTTVKEPGLGTWMIAGGLCIVGCSFGCCLIPFCVDSLKDTMHMCPQCNRVLGMQKMV</sequence>
<keyword evidence="3" id="KW-0479">Metal-binding</keyword>
<dbReference type="Pfam" id="PF10601">
    <property type="entry name" value="zf-LITAF-like"/>
    <property type="match status" value="1"/>
</dbReference>
<dbReference type="EMBL" id="PGGS01000216">
    <property type="protein sequence ID" value="PNH06760.1"/>
    <property type="molecule type" value="Genomic_DNA"/>
</dbReference>
<evidence type="ECO:0000256" key="5">
    <source>
        <dbReference type="ARBA" id="ARBA00023136"/>
    </source>
</evidence>
<evidence type="ECO:0000256" key="2">
    <source>
        <dbReference type="ARBA" id="ARBA00005975"/>
    </source>
</evidence>
<evidence type="ECO:0000256" key="6">
    <source>
        <dbReference type="SAM" id="Phobius"/>
    </source>
</evidence>
<dbReference type="GO" id="GO:0016020">
    <property type="term" value="C:membrane"/>
    <property type="evidence" value="ECO:0007669"/>
    <property type="project" value="UniProtKB-SubCell"/>
</dbReference>
<dbReference type="Proteomes" id="UP000236333">
    <property type="component" value="Unassembled WGS sequence"/>
</dbReference>
<dbReference type="OrthoDB" id="4713066at2759"/>
<dbReference type="PROSITE" id="PS51837">
    <property type="entry name" value="LITAF"/>
    <property type="match status" value="1"/>
</dbReference>
<dbReference type="AlphaFoldDB" id="A0A2J8A2L6"/>
<dbReference type="SMART" id="SM00714">
    <property type="entry name" value="LITAF"/>
    <property type="match status" value="1"/>
</dbReference>
<name>A0A2J8A2L6_9CHLO</name>
<organism evidence="8 9">
    <name type="scientific">Tetrabaena socialis</name>
    <dbReference type="NCBI Taxonomy" id="47790"/>
    <lineage>
        <taxon>Eukaryota</taxon>
        <taxon>Viridiplantae</taxon>
        <taxon>Chlorophyta</taxon>
        <taxon>core chlorophytes</taxon>
        <taxon>Chlorophyceae</taxon>
        <taxon>CS clade</taxon>
        <taxon>Chlamydomonadales</taxon>
        <taxon>Tetrabaenaceae</taxon>
        <taxon>Tetrabaena</taxon>
    </lineage>
</organism>
<evidence type="ECO:0000256" key="3">
    <source>
        <dbReference type="ARBA" id="ARBA00022723"/>
    </source>
</evidence>
<gene>
    <name evidence="8" type="ORF">TSOC_006841</name>
</gene>
<comment type="caution">
    <text evidence="8">The sequence shown here is derived from an EMBL/GenBank/DDBJ whole genome shotgun (WGS) entry which is preliminary data.</text>
</comment>
<accession>A0A2J8A2L6</accession>
<feature type="transmembrane region" description="Helical" evidence="6">
    <location>
        <begin position="71"/>
        <end position="93"/>
    </location>
</feature>
<reference evidence="8 9" key="1">
    <citation type="journal article" date="2017" name="Mol. Biol. Evol.">
        <title>The 4-celled Tetrabaena socialis nuclear genome reveals the essential components for genetic control of cell number at the origin of multicellularity in the volvocine lineage.</title>
        <authorList>
            <person name="Featherston J."/>
            <person name="Arakaki Y."/>
            <person name="Hanschen E.R."/>
            <person name="Ferris P.J."/>
            <person name="Michod R.E."/>
            <person name="Olson B.J.S.C."/>
            <person name="Nozaki H."/>
            <person name="Durand P.M."/>
        </authorList>
    </citation>
    <scope>NUCLEOTIDE SEQUENCE [LARGE SCALE GENOMIC DNA]</scope>
    <source>
        <strain evidence="8 9">NIES-571</strain>
    </source>
</reference>
<protein>
    <submittedName>
        <fullName evidence="8">Lipopolysaccharide-induced tumor necrosis factor-alpha factor</fullName>
    </submittedName>
</protein>
<evidence type="ECO:0000256" key="4">
    <source>
        <dbReference type="ARBA" id="ARBA00022833"/>
    </source>
</evidence>
<proteinExistence type="inferred from homology"/>
<evidence type="ECO:0000256" key="1">
    <source>
        <dbReference type="ARBA" id="ARBA00004170"/>
    </source>
</evidence>